<dbReference type="EMBL" id="LSZW01000046">
    <property type="protein sequence ID" value="KXK66366.1"/>
    <property type="molecule type" value="Genomic_DNA"/>
</dbReference>
<dbReference type="Proteomes" id="UP000070366">
    <property type="component" value="Unassembled WGS sequence"/>
</dbReference>
<dbReference type="AlphaFoldDB" id="A0A136Q720"/>
<dbReference type="Gene3D" id="3.20.20.70">
    <property type="entry name" value="Aldolase class I"/>
    <property type="match status" value="1"/>
</dbReference>
<name>A0A136Q720_9FIRM</name>
<dbReference type="STRING" id="626937.HMPREF3293_00772"/>
<dbReference type="GO" id="GO:0004807">
    <property type="term" value="F:triose-phosphate isomerase activity"/>
    <property type="evidence" value="ECO:0007669"/>
    <property type="project" value="InterPro"/>
</dbReference>
<evidence type="ECO:0000256" key="1">
    <source>
        <dbReference type="ARBA" id="ARBA00023235"/>
    </source>
</evidence>
<dbReference type="InterPro" id="IPR000652">
    <property type="entry name" value="Triosephosphate_isomerase"/>
</dbReference>
<sequence>MIYAPGRHMNQEKTGMKPKIRTPFFETSVKNYIYGDDVYNFAKAADNAAKKYDVDVLFIAPYTEIRRIAEGTERLVVLAPYMDVIRPGRGMADVLPEALKAAGARGVVLNHCERPMTLSHIKKGIDRANELDMLSFVCADTIAEACAIAELHPDIINPEPSELIGTENASDMSYVKEAVRAVKAIGPDIMVEQAAGITTAQQIYDFIMAGSQAAGSASGILRSKDPYALLDEMVRSVKQAGEDLIGNKQ</sequence>
<reference evidence="2 3" key="1">
    <citation type="submission" date="2016-02" db="EMBL/GenBank/DDBJ databases">
        <authorList>
            <person name="Wen L."/>
            <person name="He K."/>
            <person name="Yang H."/>
        </authorList>
    </citation>
    <scope>NUCLEOTIDE SEQUENCE [LARGE SCALE GENOMIC DNA]</scope>
    <source>
        <strain evidence="2 3">DSM 22607</strain>
    </source>
</reference>
<gene>
    <name evidence="2" type="ORF">HMPREF3293_00772</name>
</gene>
<dbReference type="PROSITE" id="PS51440">
    <property type="entry name" value="TIM_2"/>
    <property type="match status" value="1"/>
</dbReference>
<comment type="caution">
    <text evidence="2">The sequence shown here is derived from an EMBL/GenBank/DDBJ whole genome shotgun (WGS) entry which is preliminary data.</text>
</comment>
<dbReference type="InterPro" id="IPR013785">
    <property type="entry name" value="Aldolase_TIM"/>
</dbReference>
<organism evidence="2 3">
    <name type="scientific">Christensenella minuta</name>
    <dbReference type="NCBI Taxonomy" id="626937"/>
    <lineage>
        <taxon>Bacteria</taxon>
        <taxon>Bacillati</taxon>
        <taxon>Bacillota</taxon>
        <taxon>Clostridia</taxon>
        <taxon>Christensenellales</taxon>
        <taxon>Christensenellaceae</taxon>
        <taxon>Christensenella</taxon>
    </lineage>
</organism>
<dbReference type="Pfam" id="PF00121">
    <property type="entry name" value="TIM"/>
    <property type="match status" value="1"/>
</dbReference>
<evidence type="ECO:0000313" key="3">
    <source>
        <dbReference type="Proteomes" id="UP000070366"/>
    </source>
</evidence>
<dbReference type="KEGG" id="cmiu:B1H56_14070"/>
<protein>
    <submittedName>
        <fullName evidence="2">Putative triose-phosphate isomerase</fullName>
    </submittedName>
</protein>
<dbReference type="NCBIfam" id="NF003302">
    <property type="entry name" value="PRK04302.1"/>
    <property type="match status" value="1"/>
</dbReference>
<keyword evidence="3" id="KW-1185">Reference proteome</keyword>
<proteinExistence type="predicted"/>
<dbReference type="InterPro" id="IPR035990">
    <property type="entry name" value="TIM_sf"/>
</dbReference>
<dbReference type="OrthoDB" id="2571246at2"/>
<keyword evidence="1 2" id="KW-0413">Isomerase</keyword>
<accession>A0A136Q720</accession>
<dbReference type="SUPFAM" id="SSF51351">
    <property type="entry name" value="Triosephosphate isomerase (TIM)"/>
    <property type="match status" value="1"/>
</dbReference>
<evidence type="ECO:0000313" key="2">
    <source>
        <dbReference type="EMBL" id="KXK66366.1"/>
    </source>
</evidence>